<evidence type="ECO:0000256" key="3">
    <source>
        <dbReference type="ARBA" id="ARBA00022695"/>
    </source>
</evidence>
<dbReference type="InterPro" id="IPR001584">
    <property type="entry name" value="Integrase_cat-core"/>
</dbReference>
<dbReference type="GO" id="GO:0004190">
    <property type="term" value="F:aspartic-type endopeptidase activity"/>
    <property type="evidence" value="ECO:0007669"/>
    <property type="project" value="UniProtKB-KW"/>
</dbReference>
<dbReference type="Gene3D" id="3.30.70.270">
    <property type="match status" value="1"/>
</dbReference>
<dbReference type="Pfam" id="PF00665">
    <property type="entry name" value="rve"/>
    <property type="match status" value="1"/>
</dbReference>
<dbReference type="GO" id="GO:0006508">
    <property type="term" value="P:proteolysis"/>
    <property type="evidence" value="ECO:0007669"/>
    <property type="project" value="UniProtKB-KW"/>
</dbReference>
<evidence type="ECO:0000256" key="14">
    <source>
        <dbReference type="ARBA" id="ARBA00023172"/>
    </source>
</evidence>
<evidence type="ECO:0000256" key="11">
    <source>
        <dbReference type="ARBA" id="ARBA00022918"/>
    </source>
</evidence>
<keyword evidence="5" id="KW-0479">Metal-binding</keyword>
<dbReference type="PANTHER" id="PTHR37984:SF5">
    <property type="entry name" value="PROTEIN NYNRIN-LIKE"/>
    <property type="match status" value="1"/>
</dbReference>
<keyword evidence="2" id="KW-0808">Transferase</keyword>
<dbReference type="GO" id="GO:0003964">
    <property type="term" value="F:RNA-directed DNA polymerase activity"/>
    <property type="evidence" value="ECO:0007669"/>
    <property type="project" value="UniProtKB-KW"/>
</dbReference>
<dbReference type="InterPro" id="IPR043502">
    <property type="entry name" value="DNA/RNA_pol_sf"/>
</dbReference>
<dbReference type="CDD" id="cd01647">
    <property type="entry name" value="RT_LTR"/>
    <property type="match status" value="1"/>
</dbReference>
<dbReference type="EMBL" id="BFEA01000294">
    <property type="protein sequence ID" value="GBG78424.1"/>
    <property type="molecule type" value="Genomic_DNA"/>
</dbReference>
<dbReference type="InterPro" id="IPR050951">
    <property type="entry name" value="Retrovirus_Pol_polyprotein"/>
</dbReference>
<dbReference type="SUPFAM" id="SSF53098">
    <property type="entry name" value="Ribonuclease H-like"/>
    <property type="match status" value="1"/>
</dbReference>
<dbReference type="Pfam" id="PF24626">
    <property type="entry name" value="SH3_Tf2-1"/>
    <property type="match status" value="1"/>
</dbReference>
<dbReference type="SUPFAM" id="SSF56672">
    <property type="entry name" value="DNA/RNA polymerases"/>
    <property type="match status" value="1"/>
</dbReference>
<dbReference type="InterPro" id="IPR000477">
    <property type="entry name" value="RT_dom"/>
</dbReference>
<dbReference type="GO" id="GO:0015074">
    <property type="term" value="P:DNA integration"/>
    <property type="evidence" value="ECO:0007669"/>
    <property type="project" value="UniProtKB-KW"/>
</dbReference>
<evidence type="ECO:0000256" key="12">
    <source>
        <dbReference type="ARBA" id="ARBA00022932"/>
    </source>
</evidence>
<evidence type="ECO:0000256" key="7">
    <source>
        <dbReference type="ARBA" id="ARBA00022759"/>
    </source>
</evidence>
<dbReference type="Gene3D" id="3.10.10.10">
    <property type="entry name" value="HIV Type 1 Reverse Transcriptase, subunit A, domain 1"/>
    <property type="match status" value="1"/>
</dbReference>
<keyword evidence="14" id="KW-0233">DNA recombination</keyword>
<keyword evidence="15" id="KW-0175">Coiled coil</keyword>
<comment type="caution">
    <text evidence="19">The sequence shown here is derived from an EMBL/GenBank/DDBJ whole genome shotgun (WGS) entry which is preliminary data.</text>
</comment>
<dbReference type="GO" id="GO:0004519">
    <property type="term" value="F:endonuclease activity"/>
    <property type="evidence" value="ECO:0007669"/>
    <property type="project" value="UniProtKB-KW"/>
</dbReference>
<dbReference type="Pfam" id="PF17921">
    <property type="entry name" value="Integrase_H2C2"/>
    <property type="match status" value="1"/>
</dbReference>
<keyword evidence="4" id="KW-0540">Nuclease</keyword>
<evidence type="ECO:0000256" key="13">
    <source>
        <dbReference type="ARBA" id="ARBA00023125"/>
    </source>
</evidence>
<keyword evidence="3" id="KW-0548">Nucleotidyltransferase</keyword>
<dbReference type="PANTHER" id="PTHR37984">
    <property type="entry name" value="PROTEIN CBG26694"/>
    <property type="match status" value="1"/>
</dbReference>
<evidence type="ECO:0000256" key="5">
    <source>
        <dbReference type="ARBA" id="ARBA00022723"/>
    </source>
</evidence>
<feature type="domain" description="Integrase catalytic" evidence="18">
    <location>
        <begin position="633"/>
        <end position="794"/>
    </location>
</feature>
<sequence length="1471" mass="164018">MLDAADENERLFFHKLYDDAVQREREAAAAARAANIADQVALLRIPEANADRFQEGLAAAVAALVRLRTLEDLESRVTALEQQNQELQAELLSLKQSQLSAPRPPNPRPAAVPVSQPNTVLVARASGTVTSAGSGTSSSSGSAGSSTLVIVPNAGTSAQNATVLTGVQYSGPMVDKRAATLPSKYDGKGDITSWIMRMRKEIEHVHLAFVKPLHVPSTFAAFSTSVSNSTSTTSAFNVNNTSTSNPVVIAVNSQSNFLSPDEDDPPPKVPTNIRQLLDRFPEVLAEPRGVPQCPVKHKIEIIEGSVPPKGCVYCMGQGELEELRRKIDDMIDRGWIRPSESEFGAPVLFVPKKGGKLRMCIDYRGLNPITRKNAYPSPRIDDLLDAAGGCKVFSKIDLKSGYHQIEVDPSDQHKTAFKTRDGLYEFIVMPFGLTNAPATFQCLMDKVLRHQLNRFVVVYLDDILIFSKTMEEHLKHLEEVLQVLKEAQLHLNLEKFEFGRDSVIYLGQRKLKEDLVEHTAKDPDLSPILEQLKADPNSQPHFHECEGLVFRRYGKFDRLCVPNHAPLRTHFLDLAHGQNGHFGFEKTYGTLLQQVDWPGMKGSAQKFIAECQVCQRTKVHRHKPYGLLRPLPIPNGPGESISIDFTDMGKVSEVGNSQVMVIVDHFSKFMNLIPFPPHAPTELVIEEFHQQYILQFGVPKTILSDRDTRFISKDWKDFTSQIYDIKLNMTSGRHPEANGLVEEINQTVIQLLPALIVPDQNTWDKELHKVKGLYNNSIHSATGVTPNQLQYGWPMRNPLSYLFPERSPGLMPDMPTYNAKYARLLKAVIAAMNKRQHAIIKHANKLRKEEKSKVGDYVSVKMSKFFYEEGISRKLLPLYYGPWQILKVIGDDFGPSYVIDMPPHLRTYQVFHASKLFPHIDDETFPFRNPMIPRPIDGSHEIDKIVSHEGKGRNRQYKVHFLYHPLTEFFWINRKELLKSVPRPSVQILVQKVFSQPPLQTVVIQQPVVSQPAQPQGTQPQQQQVQQPAPLAPQPRFAQALGQGQLVPKTDIASPKPFSGDKKGEDLESVYVKCKLTLPHEEVLVVASYLEGSASRWLSGYVQLQGYCHDFHAWAVTQRLEDFIKLVKERWHDPQEAQKATNEILTLSSRKFKSVRDTTDAVERLICVPGVHYNPQVLLTTYLRCLPTEIETQLASEAITTVHNFPSFSKKALDLEAKTGHGHQPTTNGGKKTRSPNWKAKGHIMFVDNDGTTIEFDDDFQMGVGSESGSAEASGGGAVAASVQKVQVPKSLSDRKDPAYNGPTVVWPAVLALLWETHRPVGIIVVPARVEVAGTPSPSREMAQTIDSVIVPQARSDQSILYSMNVFESLVELEEECSRSNPLASWKAMAKAPKGDANAMSDRLPNKLGRQPMGSNGFRKIRTWGVKGATAVQIAEGEGQRRFQYEEDGVAVSDSASQIGEIIAWEEDSGE</sequence>
<keyword evidence="1" id="KW-0645">Protease</keyword>
<evidence type="ECO:0000256" key="2">
    <source>
        <dbReference type="ARBA" id="ARBA00022679"/>
    </source>
</evidence>
<dbReference type="InterPro" id="IPR041588">
    <property type="entry name" value="Integrase_H2C2"/>
</dbReference>
<evidence type="ECO:0000259" key="17">
    <source>
        <dbReference type="PROSITE" id="PS50878"/>
    </source>
</evidence>
<dbReference type="Proteomes" id="UP000265515">
    <property type="component" value="Unassembled WGS sequence"/>
</dbReference>
<gene>
    <name evidence="19" type="ORF">CBR_g26453</name>
</gene>
<keyword evidence="6" id="KW-0064">Aspartyl protease</keyword>
<keyword evidence="9" id="KW-0460">Magnesium</keyword>
<dbReference type="FunFam" id="3.10.10.10:FF:000007">
    <property type="entry name" value="Retrovirus-related Pol polyprotein from transposon 17.6-like Protein"/>
    <property type="match status" value="1"/>
</dbReference>
<protein>
    <recommendedName>
        <fullName evidence="21">Integrase catalytic domain-containing protein</fullName>
    </recommendedName>
</protein>
<dbReference type="PROSITE" id="PS50878">
    <property type="entry name" value="RT_POL"/>
    <property type="match status" value="1"/>
</dbReference>
<dbReference type="Gene3D" id="3.30.420.10">
    <property type="entry name" value="Ribonuclease H-like superfamily/Ribonuclease H"/>
    <property type="match status" value="1"/>
</dbReference>
<dbReference type="Gene3D" id="1.10.340.70">
    <property type="match status" value="1"/>
</dbReference>
<dbReference type="GO" id="GO:0006310">
    <property type="term" value="P:DNA recombination"/>
    <property type="evidence" value="ECO:0007669"/>
    <property type="project" value="UniProtKB-KW"/>
</dbReference>
<keyword evidence="7" id="KW-0255">Endonuclease</keyword>
<keyword evidence="8" id="KW-0378">Hydrolase</keyword>
<evidence type="ECO:0000256" key="9">
    <source>
        <dbReference type="ARBA" id="ARBA00022842"/>
    </source>
</evidence>
<keyword evidence="12" id="KW-0239">DNA-directed DNA polymerase</keyword>
<feature type="region of interest" description="Disordered" evidence="16">
    <location>
        <begin position="1218"/>
        <end position="1237"/>
    </location>
</feature>
<dbReference type="GO" id="GO:0003887">
    <property type="term" value="F:DNA-directed DNA polymerase activity"/>
    <property type="evidence" value="ECO:0007669"/>
    <property type="project" value="UniProtKB-KW"/>
</dbReference>
<evidence type="ECO:0008006" key="21">
    <source>
        <dbReference type="Google" id="ProtNLM"/>
    </source>
</evidence>
<feature type="region of interest" description="Disordered" evidence="16">
    <location>
        <begin position="1011"/>
        <end position="1031"/>
    </location>
</feature>
<evidence type="ECO:0000259" key="18">
    <source>
        <dbReference type="PROSITE" id="PS50994"/>
    </source>
</evidence>
<accession>A0A388L831</accession>
<dbReference type="OrthoDB" id="27934at2759"/>
<evidence type="ECO:0000256" key="4">
    <source>
        <dbReference type="ARBA" id="ARBA00022722"/>
    </source>
</evidence>
<organism evidence="19 20">
    <name type="scientific">Chara braunii</name>
    <name type="common">Braun's stonewort</name>
    <dbReference type="NCBI Taxonomy" id="69332"/>
    <lineage>
        <taxon>Eukaryota</taxon>
        <taxon>Viridiplantae</taxon>
        <taxon>Streptophyta</taxon>
        <taxon>Charophyceae</taxon>
        <taxon>Charales</taxon>
        <taxon>Characeae</taxon>
        <taxon>Chara</taxon>
    </lineage>
</organism>
<dbReference type="PROSITE" id="PS50994">
    <property type="entry name" value="INTEGRASE"/>
    <property type="match status" value="1"/>
</dbReference>
<dbReference type="InterPro" id="IPR012337">
    <property type="entry name" value="RNaseH-like_sf"/>
</dbReference>
<keyword evidence="13" id="KW-0238">DNA-binding</keyword>
<reference evidence="19 20" key="1">
    <citation type="journal article" date="2018" name="Cell">
        <title>The Chara Genome: Secondary Complexity and Implications for Plant Terrestrialization.</title>
        <authorList>
            <person name="Nishiyama T."/>
            <person name="Sakayama H."/>
            <person name="Vries J.D."/>
            <person name="Buschmann H."/>
            <person name="Saint-Marcoux D."/>
            <person name="Ullrich K.K."/>
            <person name="Haas F.B."/>
            <person name="Vanderstraeten L."/>
            <person name="Becker D."/>
            <person name="Lang D."/>
            <person name="Vosolsobe S."/>
            <person name="Rombauts S."/>
            <person name="Wilhelmsson P.K.I."/>
            <person name="Janitza P."/>
            <person name="Kern R."/>
            <person name="Heyl A."/>
            <person name="Rumpler F."/>
            <person name="Villalobos L.I.A.C."/>
            <person name="Clay J.M."/>
            <person name="Skokan R."/>
            <person name="Toyoda A."/>
            <person name="Suzuki Y."/>
            <person name="Kagoshima H."/>
            <person name="Schijlen E."/>
            <person name="Tajeshwar N."/>
            <person name="Catarino B."/>
            <person name="Hetherington A.J."/>
            <person name="Saltykova A."/>
            <person name="Bonnot C."/>
            <person name="Breuninger H."/>
            <person name="Symeonidi A."/>
            <person name="Radhakrishnan G.V."/>
            <person name="Van Nieuwerburgh F."/>
            <person name="Deforce D."/>
            <person name="Chang C."/>
            <person name="Karol K.G."/>
            <person name="Hedrich R."/>
            <person name="Ulvskov P."/>
            <person name="Glockner G."/>
            <person name="Delwiche C.F."/>
            <person name="Petrasek J."/>
            <person name="Van de Peer Y."/>
            <person name="Friml J."/>
            <person name="Beilby M."/>
            <person name="Dolan L."/>
            <person name="Kohara Y."/>
            <person name="Sugano S."/>
            <person name="Fujiyama A."/>
            <person name="Delaux P.-M."/>
            <person name="Quint M."/>
            <person name="TheiBen G."/>
            <person name="Hagemann M."/>
            <person name="Harholt J."/>
            <person name="Dunand C."/>
            <person name="Zachgo S."/>
            <person name="Langdale J."/>
            <person name="Maumus F."/>
            <person name="Straeten D.V.D."/>
            <person name="Gould S.B."/>
            <person name="Rensing S.A."/>
        </authorList>
    </citation>
    <scope>NUCLEOTIDE SEQUENCE [LARGE SCALE GENOMIC DNA]</scope>
    <source>
        <strain evidence="19 20">S276</strain>
    </source>
</reference>
<feature type="coiled-coil region" evidence="15">
    <location>
        <begin position="70"/>
        <end position="97"/>
    </location>
</feature>
<proteinExistence type="predicted"/>
<evidence type="ECO:0000256" key="1">
    <source>
        <dbReference type="ARBA" id="ARBA00022670"/>
    </source>
</evidence>
<keyword evidence="11" id="KW-0695">RNA-directed DNA polymerase</keyword>
<evidence type="ECO:0000256" key="15">
    <source>
        <dbReference type="SAM" id="Coils"/>
    </source>
</evidence>
<evidence type="ECO:0000256" key="6">
    <source>
        <dbReference type="ARBA" id="ARBA00022750"/>
    </source>
</evidence>
<dbReference type="InterPro" id="IPR043128">
    <property type="entry name" value="Rev_trsase/Diguanyl_cyclase"/>
</dbReference>
<evidence type="ECO:0000256" key="10">
    <source>
        <dbReference type="ARBA" id="ARBA00022908"/>
    </source>
</evidence>
<evidence type="ECO:0000256" key="8">
    <source>
        <dbReference type="ARBA" id="ARBA00022801"/>
    </source>
</evidence>
<keyword evidence="20" id="KW-1185">Reference proteome</keyword>
<dbReference type="GO" id="GO:0046872">
    <property type="term" value="F:metal ion binding"/>
    <property type="evidence" value="ECO:0007669"/>
    <property type="project" value="UniProtKB-KW"/>
</dbReference>
<feature type="domain" description="Reverse transcriptase" evidence="17">
    <location>
        <begin position="331"/>
        <end position="510"/>
    </location>
</feature>
<keyword evidence="10" id="KW-0229">DNA integration</keyword>
<dbReference type="InterPro" id="IPR036397">
    <property type="entry name" value="RNaseH_sf"/>
</dbReference>
<dbReference type="GO" id="GO:0003677">
    <property type="term" value="F:DNA binding"/>
    <property type="evidence" value="ECO:0007669"/>
    <property type="project" value="UniProtKB-KW"/>
</dbReference>
<evidence type="ECO:0000313" key="19">
    <source>
        <dbReference type="EMBL" id="GBG78424.1"/>
    </source>
</evidence>
<dbReference type="Pfam" id="PF00078">
    <property type="entry name" value="RVT_1"/>
    <property type="match status" value="1"/>
</dbReference>
<dbReference type="InterPro" id="IPR056924">
    <property type="entry name" value="SH3_Tf2-1"/>
</dbReference>
<name>A0A388L831_CHABU</name>
<dbReference type="Gramene" id="GBG78424">
    <property type="protein sequence ID" value="GBG78424"/>
    <property type="gene ID" value="CBR_g26453"/>
</dbReference>
<evidence type="ECO:0000313" key="20">
    <source>
        <dbReference type="Proteomes" id="UP000265515"/>
    </source>
</evidence>
<evidence type="ECO:0000256" key="16">
    <source>
        <dbReference type="SAM" id="MobiDB-lite"/>
    </source>
</evidence>